<dbReference type="InterPro" id="IPR056073">
    <property type="entry name" value="DUF7656"/>
</dbReference>
<keyword evidence="3" id="KW-1185">Reference proteome</keyword>
<dbReference type="Proteomes" id="UP001295740">
    <property type="component" value="Unassembled WGS sequence"/>
</dbReference>
<dbReference type="AlphaFoldDB" id="A0AAI8YHC7"/>
<evidence type="ECO:0000313" key="3">
    <source>
        <dbReference type="Proteomes" id="UP001295740"/>
    </source>
</evidence>
<evidence type="ECO:0000259" key="1">
    <source>
        <dbReference type="Pfam" id="PF24676"/>
    </source>
</evidence>
<dbReference type="InterPro" id="IPR027417">
    <property type="entry name" value="P-loop_NTPase"/>
</dbReference>
<sequence>MPKTDSFLPSNLVTGLPSPKAITSDKSTSYKTHIAQDDTFQNKFEALGVSTDLGASFLAGMVTLFGAGGYLVFARLGKQHVEGAVCLEIATEKVSLGPRHIEPVNVSADAFDSKNATHVVVGIVFGVKVVFGARLPSQEDKLQTQHQMDTKLSSLRSWLDRRTSATTSSNIDHAPLDTLDEHLDDMNYAIFSDLTDWERIYNLSVKDKSELMNDLPNALKRADYGRGDPIAYSLVPIEYMRLMLGVPSHQQAPVQQPAGALLRQFIHFFDQWQEVERDIKNFQEKRMTATLPCTDPVINLLERTLKAKSSMRDGFREALKHARGAADPNDALTRILHKYCTSTESPKAVQEILAKEAGDSEFKAGVTGNGGQYTDFAGAQRAVSVRSNIYIKYSTEDMKREKTSWEANQRIIYNLLKRNPGDYLVAVAECKPKQLAFNKARVTFYSRGEATIHDMLDNVDLVDQAFARYDAKSLDTTGCHHPTNRRPVSLACPGKNCNQNTLCSWTCYKCRVPLKYSDEFIYCDCGRAPTKAYSWQCNSDNHGSGFTKYRLSKLGPNLQALGSYKEVNILLLGEMGVGKSTFINAFYNYIFLRDA</sequence>
<accession>A0AAI8YHC7</accession>
<dbReference type="Pfam" id="PF24676">
    <property type="entry name" value="DUF7656"/>
    <property type="match status" value="1"/>
</dbReference>
<gene>
    <name evidence="2" type="ORF">KHLLAP_LOCUS5120</name>
</gene>
<dbReference type="PANTHER" id="PTHR31594:SF14">
    <property type="entry name" value="FIBRONECTIN TYPE-III DOMAIN-CONTAINING PROTEIN"/>
    <property type="match status" value="1"/>
</dbReference>
<comment type="caution">
    <text evidence="2">The sequence shown here is derived from an EMBL/GenBank/DDBJ whole genome shotgun (WGS) entry which is preliminary data.</text>
</comment>
<dbReference type="InterPro" id="IPR052090">
    <property type="entry name" value="Cytolytic_pore-forming_toxin"/>
</dbReference>
<organism evidence="2 3">
    <name type="scientific">Anthostomella pinea</name>
    <dbReference type="NCBI Taxonomy" id="933095"/>
    <lineage>
        <taxon>Eukaryota</taxon>
        <taxon>Fungi</taxon>
        <taxon>Dikarya</taxon>
        <taxon>Ascomycota</taxon>
        <taxon>Pezizomycotina</taxon>
        <taxon>Sordariomycetes</taxon>
        <taxon>Xylariomycetidae</taxon>
        <taxon>Xylariales</taxon>
        <taxon>Xylariaceae</taxon>
        <taxon>Anthostomella</taxon>
    </lineage>
</organism>
<protein>
    <submittedName>
        <fullName evidence="2">Uu.00g120460.m01.CDS01</fullName>
    </submittedName>
</protein>
<reference evidence="2" key="1">
    <citation type="submission" date="2023-10" db="EMBL/GenBank/DDBJ databases">
        <authorList>
            <person name="Hackl T."/>
        </authorList>
    </citation>
    <scope>NUCLEOTIDE SEQUENCE</scope>
</reference>
<feature type="domain" description="DUF7656" evidence="1">
    <location>
        <begin position="367"/>
        <end position="457"/>
    </location>
</feature>
<dbReference type="EMBL" id="CAUWAG010000007">
    <property type="protein sequence ID" value="CAJ2504652.1"/>
    <property type="molecule type" value="Genomic_DNA"/>
</dbReference>
<dbReference type="PANTHER" id="PTHR31594">
    <property type="entry name" value="AIG1-TYPE G DOMAIN-CONTAINING PROTEIN"/>
    <property type="match status" value="1"/>
</dbReference>
<proteinExistence type="predicted"/>
<name>A0AAI8YHC7_9PEZI</name>
<dbReference type="SUPFAM" id="SSF52540">
    <property type="entry name" value="P-loop containing nucleoside triphosphate hydrolases"/>
    <property type="match status" value="1"/>
</dbReference>
<evidence type="ECO:0000313" key="2">
    <source>
        <dbReference type="EMBL" id="CAJ2504652.1"/>
    </source>
</evidence>